<proteinExistence type="predicted"/>
<dbReference type="Proteomes" id="UP000295531">
    <property type="component" value="Unassembled WGS sequence"/>
</dbReference>
<dbReference type="AlphaFoldDB" id="A0A4R6NYU7"/>
<dbReference type="EMBL" id="SNXI01000017">
    <property type="protein sequence ID" value="TDP29438.1"/>
    <property type="molecule type" value="Genomic_DNA"/>
</dbReference>
<keyword evidence="2" id="KW-1185">Reference proteome</keyword>
<sequence length="33" mass="3769">MTIYAQLDLYDGTDMKETSAMSRQLRVGCLDRS</sequence>
<reference evidence="1 2" key="1">
    <citation type="submission" date="2019-03" db="EMBL/GenBank/DDBJ databases">
        <title>Freshwater and sediment microbial communities from various areas in North America, analyzing microbe dynamics in response to fracking.</title>
        <authorList>
            <person name="Lamendella R."/>
        </authorList>
    </citation>
    <scope>NUCLEOTIDE SEQUENCE [LARGE SCALE GENOMIC DNA]</scope>
    <source>
        <strain evidence="1 2">18_TX</strain>
    </source>
</reference>
<protein>
    <submittedName>
        <fullName evidence="1">Uncharacterized protein</fullName>
    </submittedName>
</protein>
<evidence type="ECO:0000313" key="2">
    <source>
        <dbReference type="Proteomes" id="UP000295531"/>
    </source>
</evidence>
<name>A0A4R6NYU7_9GAMM</name>
<gene>
    <name evidence="1" type="ORF">DEU29_11716</name>
</gene>
<accession>A0A4R6NYU7</accession>
<organism evidence="1 2">
    <name type="scientific">Idiomarina aquatica</name>
    <dbReference type="NCBI Taxonomy" id="1327752"/>
    <lineage>
        <taxon>Bacteria</taxon>
        <taxon>Pseudomonadati</taxon>
        <taxon>Pseudomonadota</taxon>
        <taxon>Gammaproteobacteria</taxon>
        <taxon>Alteromonadales</taxon>
        <taxon>Idiomarinaceae</taxon>
        <taxon>Idiomarina</taxon>
    </lineage>
</organism>
<comment type="caution">
    <text evidence="1">The sequence shown here is derived from an EMBL/GenBank/DDBJ whole genome shotgun (WGS) entry which is preliminary data.</text>
</comment>
<evidence type="ECO:0000313" key="1">
    <source>
        <dbReference type="EMBL" id="TDP29438.1"/>
    </source>
</evidence>